<gene>
    <name evidence="2" type="ORF">ACFONL_07085</name>
</gene>
<evidence type="ECO:0000256" key="1">
    <source>
        <dbReference type="SAM" id="SignalP"/>
    </source>
</evidence>
<organism evidence="2 3">
    <name type="scientific">Camelimonas fluminis</name>
    <dbReference type="NCBI Taxonomy" id="1576911"/>
    <lineage>
        <taxon>Bacteria</taxon>
        <taxon>Pseudomonadati</taxon>
        <taxon>Pseudomonadota</taxon>
        <taxon>Alphaproteobacteria</taxon>
        <taxon>Hyphomicrobiales</taxon>
        <taxon>Chelatococcaceae</taxon>
        <taxon>Camelimonas</taxon>
    </lineage>
</organism>
<protein>
    <recommendedName>
        <fullName evidence="4">Conjugal transfer protein</fullName>
    </recommendedName>
</protein>
<evidence type="ECO:0000313" key="3">
    <source>
        <dbReference type="Proteomes" id="UP001595704"/>
    </source>
</evidence>
<proteinExistence type="predicted"/>
<dbReference type="EMBL" id="JBHRYC010000027">
    <property type="protein sequence ID" value="MFC3637148.1"/>
    <property type="molecule type" value="Genomic_DNA"/>
</dbReference>
<feature type="chain" id="PRO_5047224469" description="Conjugal transfer protein" evidence="1">
    <location>
        <begin position="28"/>
        <end position="301"/>
    </location>
</feature>
<sequence>MRRFKKHAAAALVATLVLTNAPLPQFAVIQPAQAQTPTIDLSSLAKLKEIVGTVNQQLGQLTQIFNTVNQINKVIGMVGSGNISGILGMLGLDVGNITKCIGAVKGVANGNFGSGMSGIQNVLGGLSGCSSSVGLTGIQPSIPGLDAIPQTLSSIQGFTQQYQQVANAFKSGATVATASQGLKQGLYLDSSTSGGVSQQSVENTNAIRGIVARQSAVDAMAVAVQGKTYLQKAPEDIKSLSESAKNSKDLRGDISVNNAIMLKILEQLQQQNAQLSALTQMRSSGFIANDAHTFSGSNTSK</sequence>
<reference evidence="3" key="1">
    <citation type="journal article" date="2019" name="Int. J. Syst. Evol. Microbiol.">
        <title>The Global Catalogue of Microorganisms (GCM) 10K type strain sequencing project: providing services to taxonomists for standard genome sequencing and annotation.</title>
        <authorList>
            <consortium name="The Broad Institute Genomics Platform"/>
            <consortium name="The Broad Institute Genome Sequencing Center for Infectious Disease"/>
            <person name="Wu L."/>
            <person name="Ma J."/>
        </authorList>
    </citation>
    <scope>NUCLEOTIDE SEQUENCE [LARGE SCALE GENOMIC DNA]</scope>
    <source>
        <strain evidence="3">KCTC 42282</strain>
    </source>
</reference>
<feature type="signal peptide" evidence="1">
    <location>
        <begin position="1"/>
        <end position="27"/>
    </location>
</feature>
<keyword evidence="3" id="KW-1185">Reference proteome</keyword>
<keyword evidence="1" id="KW-0732">Signal</keyword>
<evidence type="ECO:0008006" key="4">
    <source>
        <dbReference type="Google" id="ProtNLM"/>
    </source>
</evidence>
<accession>A0ABV7UEY9</accession>
<evidence type="ECO:0000313" key="2">
    <source>
        <dbReference type="EMBL" id="MFC3637148.1"/>
    </source>
</evidence>
<name>A0ABV7UEY9_9HYPH</name>
<dbReference type="Proteomes" id="UP001595704">
    <property type="component" value="Unassembled WGS sequence"/>
</dbReference>
<comment type="caution">
    <text evidence="2">The sequence shown here is derived from an EMBL/GenBank/DDBJ whole genome shotgun (WGS) entry which is preliminary data.</text>
</comment>
<dbReference type="RefSeq" id="WP_191321094.1">
    <property type="nucleotide sequence ID" value="NZ_BNCG01000041.1"/>
</dbReference>